<name>A0A2U1KPM5_ARTAN</name>
<keyword evidence="3" id="KW-1185">Reference proteome</keyword>
<feature type="compositionally biased region" description="Polar residues" evidence="1">
    <location>
        <begin position="629"/>
        <end position="645"/>
    </location>
</feature>
<evidence type="ECO:0000256" key="1">
    <source>
        <dbReference type="SAM" id="MobiDB-lite"/>
    </source>
</evidence>
<dbReference type="Proteomes" id="UP000245207">
    <property type="component" value="Unassembled WGS sequence"/>
</dbReference>
<organism evidence="2 3">
    <name type="scientific">Artemisia annua</name>
    <name type="common">Sweet wormwood</name>
    <dbReference type="NCBI Taxonomy" id="35608"/>
    <lineage>
        <taxon>Eukaryota</taxon>
        <taxon>Viridiplantae</taxon>
        <taxon>Streptophyta</taxon>
        <taxon>Embryophyta</taxon>
        <taxon>Tracheophyta</taxon>
        <taxon>Spermatophyta</taxon>
        <taxon>Magnoliopsida</taxon>
        <taxon>eudicotyledons</taxon>
        <taxon>Gunneridae</taxon>
        <taxon>Pentapetalae</taxon>
        <taxon>asterids</taxon>
        <taxon>campanulids</taxon>
        <taxon>Asterales</taxon>
        <taxon>Asteraceae</taxon>
        <taxon>Asteroideae</taxon>
        <taxon>Anthemideae</taxon>
        <taxon>Artemisiinae</taxon>
        <taxon>Artemisia</taxon>
    </lineage>
</organism>
<dbReference type="OrthoDB" id="1112858at2759"/>
<evidence type="ECO:0008006" key="4">
    <source>
        <dbReference type="Google" id="ProtNLM"/>
    </source>
</evidence>
<dbReference type="EMBL" id="PKPP01015340">
    <property type="protein sequence ID" value="PWA38716.1"/>
    <property type="molecule type" value="Genomic_DNA"/>
</dbReference>
<feature type="compositionally biased region" description="Basic and acidic residues" evidence="1">
    <location>
        <begin position="732"/>
        <end position="755"/>
    </location>
</feature>
<dbReference type="InterPro" id="IPR012340">
    <property type="entry name" value="NA-bd_OB-fold"/>
</dbReference>
<feature type="region of interest" description="Disordered" evidence="1">
    <location>
        <begin position="682"/>
        <end position="755"/>
    </location>
</feature>
<feature type="region of interest" description="Disordered" evidence="1">
    <location>
        <begin position="623"/>
        <end position="668"/>
    </location>
</feature>
<reference evidence="2 3" key="1">
    <citation type="journal article" date="2018" name="Mol. Plant">
        <title>The genome of Artemisia annua provides insight into the evolution of Asteraceae family and artemisinin biosynthesis.</title>
        <authorList>
            <person name="Shen Q."/>
            <person name="Zhang L."/>
            <person name="Liao Z."/>
            <person name="Wang S."/>
            <person name="Yan T."/>
            <person name="Shi P."/>
            <person name="Liu M."/>
            <person name="Fu X."/>
            <person name="Pan Q."/>
            <person name="Wang Y."/>
            <person name="Lv Z."/>
            <person name="Lu X."/>
            <person name="Zhang F."/>
            <person name="Jiang W."/>
            <person name="Ma Y."/>
            <person name="Chen M."/>
            <person name="Hao X."/>
            <person name="Li L."/>
            <person name="Tang Y."/>
            <person name="Lv G."/>
            <person name="Zhou Y."/>
            <person name="Sun X."/>
            <person name="Brodelius P.E."/>
            <person name="Rose J.K.C."/>
            <person name="Tang K."/>
        </authorList>
    </citation>
    <scope>NUCLEOTIDE SEQUENCE [LARGE SCALE GENOMIC DNA]</scope>
    <source>
        <strain evidence="3">cv. Huhao1</strain>
        <tissue evidence="2">Leaf</tissue>
    </source>
</reference>
<dbReference type="AlphaFoldDB" id="A0A2U1KPM5"/>
<protein>
    <recommendedName>
        <fullName evidence="4">Nucleic acid-binding, OB-fold protein</fullName>
    </recommendedName>
</protein>
<feature type="compositionally biased region" description="Low complexity" evidence="1">
    <location>
        <begin position="653"/>
        <end position="668"/>
    </location>
</feature>
<evidence type="ECO:0000313" key="3">
    <source>
        <dbReference type="Proteomes" id="UP000245207"/>
    </source>
</evidence>
<accession>A0A2U1KPM5</accession>
<dbReference type="PANTHER" id="PTHR47165:SF4">
    <property type="entry name" value="OS03G0429900 PROTEIN"/>
    <property type="match status" value="1"/>
</dbReference>
<dbReference type="PANTHER" id="PTHR47165">
    <property type="entry name" value="OS03G0429900 PROTEIN"/>
    <property type="match status" value="1"/>
</dbReference>
<proteinExistence type="predicted"/>
<sequence length="755" mass="83673">MTVSDYVHCASETVFEASQQPSEVHVSDLLASNFERSIDATPMDSIAASSMPVQVMTVDGLVSTFEVTNVAPSVLGAGRCSPYFQGSVLCVGASTSNDDRHVDEQSTVTPMLLDFSYPGTPRLSTTRRSMHSGATRMSARQQRTRAGTRRRVDMDTSPVQGPIAPPQRQGCYIFLFFEFHFIRVFIAVLLSLSDLFRSYFSPGAPADYKSFGRCDQICQHCHAIFWLAEKRSGLPVSAAPQYQRCCAGGRAYLPRDKLREADIPNFQIRLFGVVGANQYELPTADTIGAIVYEGGPESMTDYDVVIERHSMEPESVNKLHPAYMSLQFPLLFVYGEEDYIGYIHNVEKVKEYGSATGNKVKVRNIALRNLNNNVVMFTLWNEKADAFEEDEYAQMRKPVILAVSSCYLKRYGSQIQLSATSATCYYFNPPIEEASELLAAYNQTSTQHPQLEVQTQRLSDWEQERTRDRVPLGTLLQIDQNTQQRVLFTQDAMILQVDTTYDWYYQKCSECGGKLDYGFVHGHCYPYGTESKSDNSYSFRMVITDGTGNATMTCFSLQTDGLIKDINTLLEEVAEKNPSIIPPQILALQNTRHVFQFRFAKPAGKGPPTFVLQKVMDHPPSILPASAEGPSSPSTVPVYTLTDSQATPPPATPVTAENTPADTSPTTTIPVTSIVRKELFKGNTDEDSDPQHNNQKTQTASEVIPLSATSSATQGTPTNIPLTVSLPITSVIRKEASKNTTDKEGDPESKKQKVE</sequence>
<gene>
    <name evidence="2" type="ORF">CTI12_AA558750</name>
</gene>
<feature type="region of interest" description="Disordered" evidence="1">
    <location>
        <begin position="124"/>
        <end position="160"/>
    </location>
</feature>
<feature type="compositionally biased region" description="Polar residues" evidence="1">
    <location>
        <begin position="691"/>
        <end position="728"/>
    </location>
</feature>
<dbReference type="CDD" id="cd04481">
    <property type="entry name" value="RPA1_DBD_B_like"/>
    <property type="match status" value="1"/>
</dbReference>
<dbReference type="Gene3D" id="2.40.50.140">
    <property type="entry name" value="Nucleic acid-binding proteins"/>
    <property type="match status" value="2"/>
</dbReference>
<dbReference type="SUPFAM" id="SSF50249">
    <property type="entry name" value="Nucleic acid-binding proteins"/>
    <property type="match status" value="2"/>
</dbReference>
<evidence type="ECO:0000313" key="2">
    <source>
        <dbReference type="EMBL" id="PWA38716.1"/>
    </source>
</evidence>
<comment type="caution">
    <text evidence="2">The sequence shown here is derived from an EMBL/GenBank/DDBJ whole genome shotgun (WGS) entry which is preliminary data.</text>
</comment>